<name>A0ABD5TZ54_9EURY</name>
<keyword evidence="2" id="KW-1185">Reference proteome</keyword>
<reference evidence="1 2" key="1">
    <citation type="journal article" date="2019" name="Int. J. Syst. Evol. Microbiol.">
        <title>The Global Catalogue of Microorganisms (GCM) 10K type strain sequencing project: providing services to taxonomists for standard genome sequencing and annotation.</title>
        <authorList>
            <consortium name="The Broad Institute Genomics Platform"/>
            <consortium name="The Broad Institute Genome Sequencing Center for Infectious Disease"/>
            <person name="Wu L."/>
            <person name="Ma J."/>
        </authorList>
    </citation>
    <scope>NUCLEOTIDE SEQUENCE [LARGE SCALE GENOMIC DNA]</scope>
    <source>
        <strain evidence="1 2">YIM 94188</strain>
    </source>
</reference>
<accession>A0ABD5TZ54</accession>
<dbReference type="InterPro" id="IPR036390">
    <property type="entry name" value="WH_DNA-bd_sf"/>
</dbReference>
<evidence type="ECO:0000313" key="1">
    <source>
        <dbReference type="EMBL" id="MFC6824802.1"/>
    </source>
</evidence>
<gene>
    <name evidence="1" type="ORF">ACFQEV_07305</name>
</gene>
<dbReference type="SUPFAM" id="SSF46785">
    <property type="entry name" value="Winged helix' DNA-binding domain"/>
    <property type="match status" value="1"/>
</dbReference>
<protein>
    <submittedName>
        <fullName evidence="1">TrmB family transcriptional regulator</fullName>
    </submittedName>
</protein>
<dbReference type="EMBL" id="JBHSXH010000009">
    <property type="protein sequence ID" value="MFC6824802.1"/>
    <property type="molecule type" value="Genomic_DNA"/>
</dbReference>
<dbReference type="RefSeq" id="WP_379694212.1">
    <property type="nucleotide sequence ID" value="NZ_JBHSXH010000009.1"/>
</dbReference>
<dbReference type="AlphaFoldDB" id="A0ABD5TZ54"/>
<dbReference type="Gene3D" id="1.10.10.10">
    <property type="entry name" value="Winged helix-like DNA-binding domain superfamily/Winged helix DNA-binding domain"/>
    <property type="match status" value="1"/>
</dbReference>
<proteinExistence type="predicted"/>
<comment type="caution">
    <text evidence="1">The sequence shown here is derived from an EMBL/GenBank/DDBJ whole genome shotgun (WGS) entry which is preliminary data.</text>
</comment>
<sequence>MQRSIHSDSSSGTGLSTIPAELESPRAKLVYLYLSTQGDASITDLQKGLEMKKLSLYSILSTLCERGLVDQDAERYRIA</sequence>
<dbReference type="InterPro" id="IPR036388">
    <property type="entry name" value="WH-like_DNA-bd_sf"/>
</dbReference>
<dbReference type="Proteomes" id="UP001596408">
    <property type="component" value="Unassembled WGS sequence"/>
</dbReference>
<evidence type="ECO:0000313" key="2">
    <source>
        <dbReference type="Proteomes" id="UP001596408"/>
    </source>
</evidence>
<organism evidence="1 2">
    <name type="scientific">Halopelagius fulvigenes</name>
    <dbReference type="NCBI Taxonomy" id="1198324"/>
    <lineage>
        <taxon>Archaea</taxon>
        <taxon>Methanobacteriati</taxon>
        <taxon>Methanobacteriota</taxon>
        <taxon>Stenosarchaea group</taxon>
        <taxon>Halobacteria</taxon>
        <taxon>Halobacteriales</taxon>
        <taxon>Haloferacaceae</taxon>
    </lineage>
</organism>